<comment type="caution">
    <text evidence="2">The sequence shown here is derived from an EMBL/GenBank/DDBJ whole genome shotgun (WGS) entry which is preliminary data.</text>
</comment>
<accession>A0AAV2VQX6</accession>
<reference evidence="2 3" key="1">
    <citation type="journal article" date="2013" name="ISME J.">
        <title>Comparative genomics of pathogenic lineages of Vibrio nigripulchritudo identifies virulence-associated traits.</title>
        <authorList>
            <person name="Goudenege D."/>
            <person name="Labreuche Y."/>
            <person name="Krin E."/>
            <person name="Ansquer D."/>
            <person name="Mangenot S."/>
            <person name="Calteau A."/>
            <person name="Medigue C."/>
            <person name="Mazel D."/>
            <person name="Polz M.F."/>
            <person name="Le Roux F."/>
        </authorList>
    </citation>
    <scope>NUCLEOTIDE SEQUENCE [LARGE SCALE GENOMIC DNA]</scope>
    <source>
        <strain evidence="2 3">SOn1</strain>
    </source>
</reference>
<keyword evidence="1" id="KW-0732">Signal</keyword>
<dbReference type="AlphaFoldDB" id="A0AAV2VQX6"/>
<dbReference type="EMBL" id="CAOF01000101">
    <property type="protein sequence ID" value="CCO46829.1"/>
    <property type="molecule type" value="Genomic_DNA"/>
</dbReference>
<evidence type="ECO:0000256" key="1">
    <source>
        <dbReference type="SAM" id="SignalP"/>
    </source>
</evidence>
<dbReference type="RefSeq" id="WP_022611870.1">
    <property type="nucleotide sequence ID" value="NZ_LK391965.1"/>
</dbReference>
<proteinExistence type="predicted"/>
<evidence type="ECO:0000313" key="2">
    <source>
        <dbReference type="EMBL" id="CCO46829.1"/>
    </source>
</evidence>
<dbReference type="Proteomes" id="UP000018211">
    <property type="component" value="Unassembled WGS sequence"/>
</dbReference>
<sequence>MTKRILVLLVFLSNLSATQAMEEKWTLKINNVCDRVSVNLPLPSLDYECNLDNKSGNPSNWFNPFETCEIGFDMIGLPSIGDIMAGVSGAICEEIQDVKEKTIDDLIDDINEQIPENLTDDVNIGVDLNEKLDSIGDWRDDNNAQPDQEHQICYTTNHNGQRIAVPCDIAQNPSDLNKCYFKSGNYSSPFTPVECGRYTKESEQCIARWERDNETGIRYPVISSCTAELRSLQQEACTINGQTNYCTEMALRQTITQNERVCSIYDRESKTRQNVPCSTIEKACYGHLNGSFQAASCLTFHNQLFNNLDPFADYEW</sequence>
<protein>
    <submittedName>
        <fullName evidence="2">Uncharacterized protein</fullName>
    </submittedName>
</protein>
<gene>
    <name evidence="2" type="ORF">VIBNISOn1_190048</name>
</gene>
<feature type="chain" id="PRO_5043898400" evidence="1">
    <location>
        <begin position="21"/>
        <end position="316"/>
    </location>
</feature>
<name>A0AAV2VQX6_9VIBR</name>
<feature type="signal peptide" evidence="1">
    <location>
        <begin position="1"/>
        <end position="20"/>
    </location>
</feature>
<organism evidence="2 3">
    <name type="scientific">Vibrio nigripulchritudo SOn1</name>
    <dbReference type="NCBI Taxonomy" id="1238450"/>
    <lineage>
        <taxon>Bacteria</taxon>
        <taxon>Pseudomonadati</taxon>
        <taxon>Pseudomonadota</taxon>
        <taxon>Gammaproteobacteria</taxon>
        <taxon>Vibrionales</taxon>
        <taxon>Vibrionaceae</taxon>
        <taxon>Vibrio</taxon>
    </lineage>
</organism>
<evidence type="ECO:0000313" key="3">
    <source>
        <dbReference type="Proteomes" id="UP000018211"/>
    </source>
</evidence>